<feature type="region of interest" description="Disordered" evidence="2">
    <location>
        <begin position="491"/>
        <end position="530"/>
    </location>
</feature>
<protein>
    <submittedName>
        <fullName evidence="3">Uncharacterized protein</fullName>
    </submittedName>
</protein>
<feature type="region of interest" description="Disordered" evidence="2">
    <location>
        <begin position="70"/>
        <end position="285"/>
    </location>
</feature>
<evidence type="ECO:0000313" key="4">
    <source>
        <dbReference type="Proteomes" id="UP000326759"/>
    </source>
</evidence>
<feature type="compositionally biased region" description="Basic and acidic residues" evidence="2">
    <location>
        <begin position="138"/>
        <end position="158"/>
    </location>
</feature>
<feature type="compositionally biased region" description="Low complexity" evidence="2">
    <location>
        <begin position="1245"/>
        <end position="1259"/>
    </location>
</feature>
<evidence type="ECO:0000256" key="2">
    <source>
        <dbReference type="SAM" id="MobiDB-lite"/>
    </source>
</evidence>
<feature type="compositionally biased region" description="Basic and acidic residues" evidence="2">
    <location>
        <begin position="1064"/>
        <end position="1091"/>
    </location>
</feature>
<feature type="compositionally biased region" description="Polar residues" evidence="2">
    <location>
        <begin position="1162"/>
        <end position="1173"/>
    </location>
</feature>
<feature type="compositionally biased region" description="Basic and acidic residues" evidence="2">
    <location>
        <begin position="208"/>
        <end position="258"/>
    </location>
</feature>
<evidence type="ECO:0000313" key="3">
    <source>
        <dbReference type="EMBL" id="KAB7503697.1"/>
    </source>
</evidence>
<feature type="compositionally biased region" description="Polar residues" evidence="2">
    <location>
        <begin position="126"/>
        <end position="137"/>
    </location>
</feature>
<feature type="compositionally biased region" description="Low complexity" evidence="2">
    <location>
        <begin position="846"/>
        <end position="855"/>
    </location>
</feature>
<feature type="compositionally biased region" description="Acidic residues" evidence="2">
    <location>
        <begin position="98"/>
        <end position="122"/>
    </location>
</feature>
<feature type="compositionally biased region" description="Basic and acidic residues" evidence="2">
    <location>
        <begin position="831"/>
        <end position="843"/>
    </location>
</feature>
<feature type="compositionally biased region" description="Polar residues" evidence="2">
    <location>
        <begin position="1122"/>
        <end position="1137"/>
    </location>
</feature>
<proteinExistence type="predicted"/>
<gene>
    <name evidence="3" type="ORF">Anas_13169</name>
</gene>
<feature type="region of interest" description="Disordered" evidence="2">
    <location>
        <begin position="1301"/>
        <end position="1326"/>
    </location>
</feature>
<feature type="region of interest" description="Disordered" evidence="2">
    <location>
        <begin position="831"/>
        <end position="856"/>
    </location>
</feature>
<dbReference type="Proteomes" id="UP000326759">
    <property type="component" value="Unassembled WGS sequence"/>
</dbReference>
<keyword evidence="4" id="KW-1185">Reference proteome</keyword>
<feature type="compositionally biased region" description="Acidic residues" evidence="2">
    <location>
        <begin position="361"/>
        <end position="371"/>
    </location>
</feature>
<feature type="region of interest" description="Disordered" evidence="2">
    <location>
        <begin position="982"/>
        <end position="1138"/>
    </location>
</feature>
<organism evidence="3 4">
    <name type="scientific">Armadillidium nasatum</name>
    <dbReference type="NCBI Taxonomy" id="96803"/>
    <lineage>
        <taxon>Eukaryota</taxon>
        <taxon>Metazoa</taxon>
        <taxon>Ecdysozoa</taxon>
        <taxon>Arthropoda</taxon>
        <taxon>Crustacea</taxon>
        <taxon>Multicrustacea</taxon>
        <taxon>Malacostraca</taxon>
        <taxon>Eumalacostraca</taxon>
        <taxon>Peracarida</taxon>
        <taxon>Isopoda</taxon>
        <taxon>Oniscidea</taxon>
        <taxon>Crinocheta</taxon>
        <taxon>Armadillidiidae</taxon>
        <taxon>Armadillidium</taxon>
    </lineage>
</organism>
<comment type="caution">
    <text evidence="3">The sequence shown here is derived from an EMBL/GenBank/DDBJ whole genome shotgun (WGS) entry which is preliminary data.</text>
</comment>
<feature type="region of interest" description="Disordered" evidence="2">
    <location>
        <begin position="1150"/>
        <end position="1173"/>
    </location>
</feature>
<feature type="compositionally biased region" description="Basic and acidic residues" evidence="2">
    <location>
        <begin position="1311"/>
        <end position="1324"/>
    </location>
</feature>
<feature type="compositionally biased region" description="Basic and acidic residues" evidence="2">
    <location>
        <begin position="80"/>
        <end position="90"/>
    </location>
</feature>
<name>A0A5N5TBR3_9CRUS</name>
<reference evidence="3 4" key="1">
    <citation type="journal article" date="2019" name="PLoS Biol.">
        <title>Sex chromosomes control vertical transmission of feminizing Wolbachia symbionts in an isopod.</title>
        <authorList>
            <person name="Becking T."/>
            <person name="Chebbi M.A."/>
            <person name="Giraud I."/>
            <person name="Moumen B."/>
            <person name="Laverre T."/>
            <person name="Caubet Y."/>
            <person name="Peccoud J."/>
            <person name="Gilbert C."/>
            <person name="Cordaux R."/>
        </authorList>
    </citation>
    <scope>NUCLEOTIDE SEQUENCE [LARGE SCALE GENOMIC DNA]</scope>
    <source>
        <strain evidence="3">ANa2</strain>
        <tissue evidence="3">Whole body excluding digestive tract and cuticle</tissue>
    </source>
</reference>
<evidence type="ECO:0000256" key="1">
    <source>
        <dbReference type="SAM" id="Coils"/>
    </source>
</evidence>
<accession>A0A5N5TBR3</accession>
<sequence length="1405" mass="161173">MEKSDSSENKSSEDLSSEFIVEVSSVLDKLKNKITKSKSQIVVPDISETPEESEQLIGLIDKLKTSLSTVVESEGSLARENGKTKERDDSNSPYEHLDADDEDDSDLEDDLDTDDEECDTETVETVQTAILRSSENGLKNETKKRKEMEVEQRAKGIEDSLSSSGDDEIKYQENRSLSNSSDSKHQLQRQPSREEARSYLSSAIVKCKSREEMVKQGSDDYSDGKTEVETSERFESSPETDAKEKENAKKKDLKDLPWKIRAAKKRSQDQSQRHSVSGSSSPKFVPLALRRNSFEAVSNSKPRPFVAGTPIQSKSFGDVVQAITDEPANYESFSATQPVLNGNSAQPNDHEDLTSQKQTDDSEESGEDEEGQVFSIKSSEHESVLRKELPGIYHNQFKASINKPFNLLSKVNKKEVLKKSEMFKNPTTDDISSELKDSISLDGISHDISKSVPESNILDIYHNEQKSHLNKPVNLLQKLDKKEVRKKSELFSKASEEKNKRNHHHLPFVRNRSEEKYTNQNPLPRHSFQPLSNVPFSNIPPIDSMKFDLPFLSKRPTTLHLRTKVPDCRPVEFSDFIIDNHCPPIPTKGEVLTPPTVPKKSLNTSHNFQNRLTTSKSQEKINIPDDQVYKNTNMPFSLSRSKSSPIVIKESFLDNSLTSNMNQKINNLNLENKREKLQNALNKSDDSNLKPIFTYSDKTVKTNKVSEIQNKFESSSQNSYGLSQSLDQSRLNTSELNKNVNKDPSSLLFTEEQLVKIAIHKAAINKQLYEGENNRKIGYGRTKSVSEQNTNKSAAPFRRVNSIAGSEFLANSSHLREGHIEETKNYYNHESTMEQRHLQEQRQHQQKQQGKPKLQPAEKLNENEQHNRNVEKLQTEQQSLVHAQKGQYKLQENKNEIPITEHQLLEMQNRKEHDLLQKNLEKQKLEQIRLEEQKVEHERLKKQALEREKIEQHKREQQFERQRIEQERIEQQKKEQERIEQQKKEQERIEQQKKEQERIEQQKKEQERIEQQKKEQKRSEMLLKQQQLYEQQRKDQEQKILNQKISFVPGSNREAKRIQQMFEDQSKQESQEPIRTERSGRSQTKDTDTHISDSGINAKSLQKYHHYRSLSTSGKLHKENESASTRGASLGRSQESLNSEEEVFYDALTSGNDVSSIGGKRNLNSSQESTSKPVMQMMRGHVFSSSLPETSKKLSQTPEMTRKVYKPNVHRTNSLIEKSIRKISLQNDTKDEGLNEQSSFSFRNKSSSVSVLSDNQGSSYSSHSIQDIKLKNKPDFVVPPLPKTNFKQQKYEQQISQVKKNAQQYSNANIRNEKRQTSESKLENDSSNIKSKFTNYYVPPLPTTDFKRINDSKAERTKAFSVRTQSLSSLPPDTVGNANTGFSSFNVNKGSSQDLIVIELDIIRQ</sequence>
<feature type="compositionally biased region" description="Basic and acidic residues" evidence="2">
    <location>
        <begin position="348"/>
        <end position="360"/>
    </location>
</feature>
<feature type="coiled-coil region" evidence="1">
    <location>
        <begin position="658"/>
        <end position="690"/>
    </location>
</feature>
<feature type="compositionally biased region" description="Basic and acidic residues" evidence="2">
    <location>
        <begin position="982"/>
        <end position="1021"/>
    </location>
</feature>
<dbReference type="OrthoDB" id="6379323at2759"/>
<dbReference type="EMBL" id="SEYY01004654">
    <property type="protein sequence ID" value="KAB7503697.1"/>
    <property type="molecule type" value="Genomic_DNA"/>
</dbReference>
<feature type="compositionally biased region" description="Polar residues" evidence="2">
    <location>
        <begin position="1301"/>
        <end position="1310"/>
    </location>
</feature>
<feature type="compositionally biased region" description="Polar residues" evidence="2">
    <location>
        <begin position="331"/>
        <end position="347"/>
    </location>
</feature>
<feature type="region of interest" description="Disordered" evidence="2">
    <location>
        <begin position="328"/>
        <end position="382"/>
    </location>
</feature>
<feature type="region of interest" description="Disordered" evidence="2">
    <location>
        <begin position="1245"/>
        <end position="1266"/>
    </location>
</feature>
<keyword evidence="1" id="KW-0175">Coiled coil</keyword>